<dbReference type="InterPro" id="IPR050628">
    <property type="entry name" value="SNF2_RAD54_helicase_TF"/>
</dbReference>
<dbReference type="OMA" id="AAKHAMW"/>
<dbReference type="GO" id="GO:0005634">
    <property type="term" value="C:nucleus"/>
    <property type="evidence" value="ECO:0007669"/>
    <property type="project" value="TreeGrafter"/>
</dbReference>
<name>Q0CYJ6_ASPTN</name>
<dbReference type="InterPro" id="IPR027417">
    <property type="entry name" value="P-loop_NTPase"/>
</dbReference>
<evidence type="ECO:0000256" key="1">
    <source>
        <dbReference type="ARBA" id="ARBA00022741"/>
    </source>
</evidence>
<dbReference type="PANTHER" id="PTHR45626">
    <property type="entry name" value="TRANSCRIPTION TERMINATION FACTOR 2-RELATED"/>
    <property type="match status" value="1"/>
</dbReference>
<evidence type="ECO:0000256" key="2">
    <source>
        <dbReference type="ARBA" id="ARBA00022801"/>
    </source>
</evidence>
<dbReference type="eggNOG" id="KOG1001">
    <property type="taxonomic scope" value="Eukaryota"/>
</dbReference>
<dbReference type="STRING" id="341663.Q0CYJ6"/>
<dbReference type="VEuPathDB" id="FungiDB:ATEG_01238"/>
<reference evidence="6" key="1">
    <citation type="submission" date="2005-09" db="EMBL/GenBank/DDBJ databases">
        <title>Annotation of the Aspergillus terreus NIH2624 genome.</title>
        <authorList>
            <person name="Birren B.W."/>
            <person name="Lander E.S."/>
            <person name="Galagan J.E."/>
            <person name="Nusbaum C."/>
            <person name="Devon K."/>
            <person name="Henn M."/>
            <person name="Ma L.-J."/>
            <person name="Jaffe D.B."/>
            <person name="Butler J."/>
            <person name="Alvarez P."/>
            <person name="Gnerre S."/>
            <person name="Grabherr M."/>
            <person name="Kleber M."/>
            <person name="Mauceli E.W."/>
            <person name="Brockman W."/>
            <person name="Rounsley S."/>
            <person name="Young S.K."/>
            <person name="LaButti K."/>
            <person name="Pushparaj V."/>
            <person name="DeCaprio D."/>
            <person name="Crawford M."/>
            <person name="Koehrsen M."/>
            <person name="Engels R."/>
            <person name="Montgomery P."/>
            <person name="Pearson M."/>
            <person name="Howarth C."/>
            <person name="Larson L."/>
            <person name="Luoma S."/>
            <person name="White J."/>
            <person name="Alvarado L."/>
            <person name="Kodira C.D."/>
            <person name="Zeng Q."/>
            <person name="Oleary S."/>
            <person name="Yandava C."/>
            <person name="Denning D.W."/>
            <person name="Nierman W.C."/>
            <person name="Milne T."/>
            <person name="Madden K."/>
        </authorList>
    </citation>
    <scope>NUCLEOTIDE SEQUENCE [LARGE SCALE GENOMIC DNA]</scope>
    <source>
        <strain evidence="6">NIH 2624 / FGSC A1156</strain>
    </source>
</reference>
<evidence type="ECO:0000259" key="4">
    <source>
        <dbReference type="Pfam" id="PF00176"/>
    </source>
</evidence>
<accession>Q0CYJ6</accession>
<dbReference type="GO" id="GO:0008094">
    <property type="term" value="F:ATP-dependent activity, acting on DNA"/>
    <property type="evidence" value="ECO:0007669"/>
    <property type="project" value="TreeGrafter"/>
</dbReference>
<dbReference type="InterPro" id="IPR038718">
    <property type="entry name" value="SNF2-like_sf"/>
</dbReference>
<dbReference type="AlphaFoldDB" id="Q0CYJ6"/>
<dbReference type="PANTHER" id="PTHR45626:SF52">
    <property type="entry name" value="SINGLE-STRANDED DNA-DEPENDENT ATPASE (EUROFUNG)"/>
    <property type="match status" value="1"/>
</dbReference>
<dbReference type="Proteomes" id="UP000007963">
    <property type="component" value="Unassembled WGS sequence"/>
</dbReference>
<keyword evidence="1" id="KW-0547">Nucleotide-binding</keyword>
<sequence>MWTPKKYHHQKEAIDFVFQREKGQVPSQLSLWKYNDRDMDEPFYQHVFSGAKRRQPDEANGGIIADEMGLGKSLVILSTIAGSLDRAEEFVASQNQLLSTGPPRTYPSRATLIIAPSSLLINNWIEEVYKYTPPPHLHLVCFLLAKD</sequence>
<dbReference type="Pfam" id="PF00176">
    <property type="entry name" value="SNF2-rel_dom"/>
    <property type="match status" value="1"/>
</dbReference>
<keyword evidence="3" id="KW-0067">ATP-binding</keyword>
<dbReference type="HOGENOM" id="CLU_1767700_0_0_1"/>
<feature type="domain" description="SNF2 N-terminal" evidence="4">
    <location>
        <begin position="9"/>
        <end position="144"/>
    </location>
</feature>
<dbReference type="GeneID" id="4316069"/>
<evidence type="ECO:0000313" key="6">
    <source>
        <dbReference type="Proteomes" id="UP000007963"/>
    </source>
</evidence>
<dbReference type="RefSeq" id="XP_001208603.1">
    <property type="nucleotide sequence ID" value="XM_001208603.1"/>
</dbReference>
<dbReference type="InterPro" id="IPR000330">
    <property type="entry name" value="SNF2_N"/>
</dbReference>
<dbReference type="Gene3D" id="3.40.50.10810">
    <property type="entry name" value="Tandem AAA-ATPase domain"/>
    <property type="match status" value="1"/>
</dbReference>
<organism evidence="5 6">
    <name type="scientific">Aspergillus terreus (strain NIH 2624 / FGSC A1156)</name>
    <dbReference type="NCBI Taxonomy" id="341663"/>
    <lineage>
        <taxon>Eukaryota</taxon>
        <taxon>Fungi</taxon>
        <taxon>Dikarya</taxon>
        <taxon>Ascomycota</taxon>
        <taxon>Pezizomycotina</taxon>
        <taxon>Eurotiomycetes</taxon>
        <taxon>Eurotiomycetidae</taxon>
        <taxon>Eurotiales</taxon>
        <taxon>Aspergillaceae</taxon>
        <taxon>Aspergillus</taxon>
        <taxon>Aspergillus subgen. Circumdati</taxon>
    </lineage>
</organism>
<dbReference type="GO" id="GO:0006281">
    <property type="term" value="P:DNA repair"/>
    <property type="evidence" value="ECO:0007669"/>
    <property type="project" value="TreeGrafter"/>
</dbReference>
<dbReference type="GO" id="GO:0016787">
    <property type="term" value="F:hydrolase activity"/>
    <property type="evidence" value="ECO:0007669"/>
    <property type="project" value="UniProtKB-KW"/>
</dbReference>
<keyword evidence="2" id="KW-0378">Hydrolase</keyword>
<dbReference type="EMBL" id="CH476595">
    <property type="protein sequence ID" value="EAU37995.1"/>
    <property type="molecule type" value="Genomic_DNA"/>
</dbReference>
<dbReference type="SUPFAM" id="SSF52540">
    <property type="entry name" value="P-loop containing nucleoside triphosphate hydrolases"/>
    <property type="match status" value="1"/>
</dbReference>
<dbReference type="GO" id="GO:0005524">
    <property type="term" value="F:ATP binding"/>
    <property type="evidence" value="ECO:0007669"/>
    <property type="project" value="UniProtKB-KW"/>
</dbReference>
<proteinExistence type="predicted"/>
<dbReference type="OrthoDB" id="448448at2759"/>
<gene>
    <name evidence="5" type="ORF">ATEG_01238</name>
</gene>
<protein>
    <recommendedName>
        <fullName evidence="4">SNF2 N-terminal domain-containing protein</fullName>
    </recommendedName>
</protein>
<evidence type="ECO:0000256" key="3">
    <source>
        <dbReference type="ARBA" id="ARBA00022840"/>
    </source>
</evidence>
<evidence type="ECO:0000313" key="5">
    <source>
        <dbReference type="EMBL" id="EAU37995.1"/>
    </source>
</evidence>